<dbReference type="Proteomes" id="UP000250796">
    <property type="component" value="Chromosome MESINF"/>
</dbReference>
<evidence type="ECO:0000313" key="2">
    <source>
        <dbReference type="Proteomes" id="UP000250796"/>
    </source>
</evidence>
<dbReference type="AlphaFoldDB" id="A0A7Z7LFI9"/>
<proteinExistence type="predicted"/>
<dbReference type="KEGG" id="minf:MESINF_1638"/>
<dbReference type="EMBL" id="LS974202">
    <property type="protein sequence ID" value="SSC13082.1"/>
    <property type="molecule type" value="Genomic_DNA"/>
</dbReference>
<name>A0A7Z7LFI9_9BACT</name>
<keyword evidence="2" id="KW-1185">Reference proteome</keyword>
<organism evidence="1 2">
    <name type="scientific">Mesotoga infera</name>
    <dbReference type="NCBI Taxonomy" id="1236046"/>
    <lineage>
        <taxon>Bacteria</taxon>
        <taxon>Thermotogati</taxon>
        <taxon>Thermotogota</taxon>
        <taxon>Thermotogae</taxon>
        <taxon>Kosmotogales</taxon>
        <taxon>Kosmotogaceae</taxon>
        <taxon>Mesotoga</taxon>
    </lineage>
</organism>
<sequence>MTGRRFSSSCKSEKVSHLIELASLHPVVSIVGMEKNTGKTVVLNHLINGLSNESDITAITSVGLEGERYDQVYLTEKPEVTLRRGNLFATSEKDFRSRQFPAVVLDVRDFRSPLGRTVFAKALSDGEVIVSGPSIVDYLSQTVKLLREFGARRVFVDSSTSRLSPGSPAVADAIILATGAALSVSPVELVRRTIHKVKIITLPSVEKKTGNRMEVLGNGVWIVDGSDTKLLAASSFSLEPGLDLSGRTVYVNGSLTSMTLRKLTVPGVRLVVRDFSRIFVDEESLRSFEKVGGSINVIRRVRLLAVTINPVSPSGYSLRSGQLKEMLEKLLPVPVFNILEEENR</sequence>
<accession>A0A7Z7LFI9</accession>
<reference evidence="1 2" key="1">
    <citation type="submission" date="2017-01" db="EMBL/GenBank/DDBJ databases">
        <authorList>
            <person name="Erauso G."/>
        </authorList>
    </citation>
    <scope>NUCLEOTIDE SEQUENCE [LARGE SCALE GENOMIC DNA]</scope>
    <source>
        <strain evidence="1">MESINF1</strain>
    </source>
</reference>
<evidence type="ECO:0000313" key="1">
    <source>
        <dbReference type="EMBL" id="SSC13082.1"/>
    </source>
</evidence>
<gene>
    <name evidence="1" type="ORF">MESINF_1638</name>
</gene>
<protein>
    <submittedName>
        <fullName evidence="1">Uncharacterized protein</fullName>
    </submittedName>
</protein>